<organism evidence="1 2">
    <name type="scientific">Hymenobacter glaciei</name>
    <dbReference type="NCBI Taxonomy" id="877209"/>
    <lineage>
        <taxon>Bacteria</taxon>
        <taxon>Pseudomonadati</taxon>
        <taxon>Bacteroidota</taxon>
        <taxon>Cytophagia</taxon>
        <taxon>Cytophagales</taxon>
        <taxon>Hymenobacteraceae</taxon>
        <taxon>Hymenobacter</taxon>
    </lineage>
</organism>
<reference evidence="2" key="1">
    <citation type="journal article" date="2019" name="Int. J. Syst. Evol. Microbiol.">
        <title>The Global Catalogue of Microorganisms (GCM) 10K type strain sequencing project: providing services to taxonomists for standard genome sequencing and annotation.</title>
        <authorList>
            <consortium name="The Broad Institute Genomics Platform"/>
            <consortium name="The Broad Institute Genome Sequencing Center for Infectious Disease"/>
            <person name="Wu L."/>
            <person name="Ma J."/>
        </authorList>
    </citation>
    <scope>NUCLEOTIDE SEQUENCE [LARGE SCALE GENOMIC DNA]</scope>
    <source>
        <strain evidence="2">JCM 17225</strain>
    </source>
</reference>
<sequence length="150" mass="17368">MDRVYTFDWYDGPRSGVADCNGRPYFFESQWADIGSSGKDWYMLSPIPAEVFVQETEYWNLWKRYEAGHAAGMIGAEHHPFLPADRPRGEALVRILEGQLKIDSKNHLIAQAEFLPMDKYAGQNKGAEMWVYWKILPTPPSESRKVDYDF</sequence>
<proteinExistence type="predicted"/>
<evidence type="ECO:0000313" key="1">
    <source>
        <dbReference type="EMBL" id="GAA4054047.1"/>
    </source>
</evidence>
<protein>
    <submittedName>
        <fullName evidence="1">Uncharacterized protein</fullName>
    </submittedName>
</protein>
<comment type="caution">
    <text evidence="1">The sequence shown here is derived from an EMBL/GenBank/DDBJ whole genome shotgun (WGS) entry which is preliminary data.</text>
</comment>
<name>A0ABP7UWT2_9BACT</name>
<evidence type="ECO:0000313" key="2">
    <source>
        <dbReference type="Proteomes" id="UP001501469"/>
    </source>
</evidence>
<accession>A0ABP7UWT2</accession>
<dbReference type="EMBL" id="BAABDK010000034">
    <property type="protein sequence ID" value="GAA4054047.1"/>
    <property type="molecule type" value="Genomic_DNA"/>
</dbReference>
<dbReference type="Proteomes" id="UP001501469">
    <property type="component" value="Unassembled WGS sequence"/>
</dbReference>
<gene>
    <name evidence="1" type="ORF">GCM10022409_46410</name>
</gene>
<keyword evidence="2" id="KW-1185">Reference proteome</keyword>